<accession>A0A0F8WZC1</accession>
<organism evidence="1">
    <name type="scientific">marine sediment metagenome</name>
    <dbReference type="NCBI Taxonomy" id="412755"/>
    <lineage>
        <taxon>unclassified sequences</taxon>
        <taxon>metagenomes</taxon>
        <taxon>ecological metagenomes</taxon>
    </lineage>
</organism>
<evidence type="ECO:0000313" key="1">
    <source>
        <dbReference type="EMBL" id="KKK62227.1"/>
    </source>
</evidence>
<comment type="caution">
    <text evidence="1">The sequence shown here is derived from an EMBL/GenBank/DDBJ whole genome shotgun (WGS) entry which is preliminary data.</text>
</comment>
<dbReference type="AlphaFoldDB" id="A0A0F8WZC1"/>
<reference evidence="1" key="1">
    <citation type="journal article" date="2015" name="Nature">
        <title>Complex archaea that bridge the gap between prokaryotes and eukaryotes.</title>
        <authorList>
            <person name="Spang A."/>
            <person name="Saw J.H."/>
            <person name="Jorgensen S.L."/>
            <person name="Zaremba-Niedzwiedzka K."/>
            <person name="Martijn J."/>
            <person name="Lind A.E."/>
            <person name="van Eijk R."/>
            <person name="Schleper C."/>
            <person name="Guy L."/>
            <person name="Ettema T.J."/>
        </authorList>
    </citation>
    <scope>NUCLEOTIDE SEQUENCE</scope>
</reference>
<name>A0A0F8WZC1_9ZZZZ</name>
<sequence>TKHNIAAKQDDVFLHIQWNDPFNATSMAVDKVAKDKVPESLAGTIKDTVENDLSPTQQEFLDHVHEHYIETHDAMSKDAMMAALQMTAKPVGKEADVLKSLGLIRFTRLPKNATRGGSPRGYMLVADVPGADTTKAEASL</sequence>
<protein>
    <submittedName>
        <fullName evidence="1">Uncharacterized protein</fullName>
    </submittedName>
</protein>
<feature type="non-terminal residue" evidence="1">
    <location>
        <position position="1"/>
    </location>
</feature>
<dbReference type="EMBL" id="LAZR01062096">
    <property type="protein sequence ID" value="KKK62227.1"/>
    <property type="molecule type" value="Genomic_DNA"/>
</dbReference>
<gene>
    <name evidence="1" type="ORF">LCGC14_3006450</name>
</gene>
<proteinExistence type="predicted"/>